<dbReference type="AlphaFoldDB" id="A0A494X7G8"/>
<dbReference type="Proteomes" id="UP000270342">
    <property type="component" value="Unassembled WGS sequence"/>
</dbReference>
<dbReference type="Gene3D" id="3.30.160.140">
    <property type="entry name" value="Shew3726-like"/>
    <property type="match status" value="1"/>
</dbReference>
<dbReference type="EMBL" id="RBZU01000021">
    <property type="protein sequence ID" value="RKP44246.1"/>
    <property type="molecule type" value="Genomic_DNA"/>
</dbReference>
<dbReference type="SUPFAM" id="SSF160272">
    <property type="entry name" value="Shew3726-like"/>
    <property type="match status" value="1"/>
</dbReference>
<organism evidence="1 2">
    <name type="scientific">Pararobbsia silviterrae</name>
    <dbReference type="NCBI Taxonomy" id="1792498"/>
    <lineage>
        <taxon>Bacteria</taxon>
        <taxon>Pseudomonadati</taxon>
        <taxon>Pseudomonadota</taxon>
        <taxon>Betaproteobacteria</taxon>
        <taxon>Burkholderiales</taxon>
        <taxon>Burkholderiaceae</taxon>
        <taxon>Pararobbsia</taxon>
    </lineage>
</organism>
<proteinExistence type="predicted"/>
<dbReference type="RefSeq" id="WP_121091402.1">
    <property type="nucleotide sequence ID" value="NZ_RBZU01000021.1"/>
</dbReference>
<protein>
    <submittedName>
        <fullName evidence="1">DUF1488 domain-containing protein</fullName>
    </submittedName>
</protein>
<dbReference type="Pfam" id="PF07369">
    <property type="entry name" value="DUF1488"/>
    <property type="match status" value="1"/>
</dbReference>
<dbReference type="InterPro" id="IPR036692">
    <property type="entry name" value="Shew3726-like_sf"/>
</dbReference>
<comment type="caution">
    <text evidence="1">The sequence shown here is derived from an EMBL/GenBank/DDBJ whole genome shotgun (WGS) entry which is preliminary data.</text>
</comment>
<dbReference type="OrthoDB" id="8967044at2"/>
<gene>
    <name evidence="1" type="ORF">D7S86_27945</name>
</gene>
<sequence>MQIEFPDSRPAYRSDNLTVSFVAHVDGRRVACAITVEALEDHFGADVADATEVADARAWLHAFDRGRIAIEAAARQHLMLSNAASILLKSGHFPPGPVTTVFRARSVHARPA</sequence>
<dbReference type="InterPro" id="IPR009962">
    <property type="entry name" value="DUF1488"/>
</dbReference>
<evidence type="ECO:0000313" key="1">
    <source>
        <dbReference type="EMBL" id="RKP44246.1"/>
    </source>
</evidence>
<keyword evidence="2" id="KW-1185">Reference proteome</keyword>
<reference evidence="1 2" key="1">
    <citation type="submission" date="2018-10" db="EMBL/GenBank/DDBJ databases">
        <title>Robbsia sp. DHC34, isolated from soil.</title>
        <authorList>
            <person name="Gao Z.-H."/>
            <person name="Qiu L.-H."/>
        </authorList>
    </citation>
    <scope>NUCLEOTIDE SEQUENCE [LARGE SCALE GENOMIC DNA]</scope>
    <source>
        <strain evidence="1 2">DHC34</strain>
    </source>
</reference>
<name>A0A494X7G8_9BURK</name>
<accession>A0A494X7G8</accession>
<evidence type="ECO:0000313" key="2">
    <source>
        <dbReference type="Proteomes" id="UP000270342"/>
    </source>
</evidence>